<dbReference type="EC" id="2.7.7.108" evidence="8"/>
<organism evidence="9 10">
    <name type="scientific">Nocardioides deserti</name>
    <dbReference type="NCBI Taxonomy" id="1588644"/>
    <lineage>
        <taxon>Bacteria</taxon>
        <taxon>Bacillati</taxon>
        <taxon>Actinomycetota</taxon>
        <taxon>Actinomycetes</taxon>
        <taxon>Propionibacteriales</taxon>
        <taxon>Nocardioidaceae</taxon>
        <taxon>Nocardioides</taxon>
    </lineage>
</organism>
<dbReference type="InterPro" id="IPR003846">
    <property type="entry name" value="SelO"/>
</dbReference>
<evidence type="ECO:0000256" key="2">
    <source>
        <dbReference type="ARBA" id="ARBA00022679"/>
    </source>
</evidence>
<comment type="function">
    <text evidence="8">Nucleotidyltransferase involved in the post-translational modification of proteins. It can catalyze the addition of adenosine monophosphate (AMP) or uridine monophosphate (UMP) to a protein, resulting in modifications known as AMPylation and UMPylation.</text>
</comment>
<comment type="catalytic activity">
    <reaction evidence="8">
        <text>L-seryl-[protein] + ATP = 3-O-(5'-adenylyl)-L-seryl-[protein] + diphosphate</text>
        <dbReference type="Rhea" id="RHEA:58120"/>
        <dbReference type="Rhea" id="RHEA-COMP:9863"/>
        <dbReference type="Rhea" id="RHEA-COMP:15073"/>
        <dbReference type="ChEBI" id="CHEBI:29999"/>
        <dbReference type="ChEBI" id="CHEBI:30616"/>
        <dbReference type="ChEBI" id="CHEBI:33019"/>
        <dbReference type="ChEBI" id="CHEBI:142516"/>
        <dbReference type="EC" id="2.7.7.108"/>
    </reaction>
</comment>
<evidence type="ECO:0000256" key="5">
    <source>
        <dbReference type="ARBA" id="ARBA00022741"/>
    </source>
</evidence>
<evidence type="ECO:0000313" key="9">
    <source>
        <dbReference type="EMBL" id="MBC2961448.1"/>
    </source>
</evidence>
<evidence type="ECO:0000256" key="4">
    <source>
        <dbReference type="ARBA" id="ARBA00022723"/>
    </source>
</evidence>
<feature type="binding site" evidence="8">
    <location>
        <position position="298"/>
    </location>
    <ligand>
        <name>ATP</name>
        <dbReference type="ChEBI" id="CHEBI:30616"/>
    </ligand>
</feature>
<comment type="catalytic activity">
    <reaction evidence="8">
        <text>L-histidyl-[protein] + UTP = N(tele)-(5'-uridylyl)-L-histidyl-[protein] + diphosphate</text>
        <dbReference type="Rhea" id="RHEA:83891"/>
        <dbReference type="Rhea" id="RHEA-COMP:9745"/>
        <dbReference type="Rhea" id="RHEA-COMP:20239"/>
        <dbReference type="ChEBI" id="CHEBI:29979"/>
        <dbReference type="ChEBI" id="CHEBI:33019"/>
        <dbReference type="ChEBI" id="CHEBI:46398"/>
        <dbReference type="ChEBI" id="CHEBI:233474"/>
    </reaction>
</comment>
<feature type="binding site" evidence="8">
    <location>
        <position position="212"/>
    </location>
    <ligand>
        <name>ATP</name>
        <dbReference type="ChEBI" id="CHEBI:30616"/>
    </ligand>
</feature>
<accession>A0ABR6UBC5</accession>
<feature type="binding site" evidence="8">
    <location>
        <position position="162"/>
    </location>
    <ligand>
        <name>ATP</name>
        <dbReference type="ChEBI" id="CHEBI:30616"/>
    </ligand>
</feature>
<comment type="catalytic activity">
    <reaction evidence="8">
        <text>L-tyrosyl-[protein] + ATP = O-(5'-adenylyl)-L-tyrosyl-[protein] + diphosphate</text>
        <dbReference type="Rhea" id="RHEA:54288"/>
        <dbReference type="Rhea" id="RHEA-COMP:10136"/>
        <dbReference type="Rhea" id="RHEA-COMP:13846"/>
        <dbReference type="ChEBI" id="CHEBI:30616"/>
        <dbReference type="ChEBI" id="CHEBI:33019"/>
        <dbReference type="ChEBI" id="CHEBI:46858"/>
        <dbReference type="ChEBI" id="CHEBI:83624"/>
        <dbReference type="EC" id="2.7.7.108"/>
    </reaction>
</comment>
<dbReference type="EC" id="2.7.7.-" evidence="8"/>
<keyword evidence="6 8" id="KW-0067">ATP-binding</keyword>
<feature type="binding site" evidence="8">
    <location>
        <position position="126"/>
    </location>
    <ligand>
        <name>ATP</name>
        <dbReference type="ChEBI" id="CHEBI:30616"/>
    </ligand>
</feature>
<gene>
    <name evidence="8" type="primary">ydiU</name>
    <name evidence="8" type="synonym">selO</name>
    <name evidence="9" type="ORF">H7344_14195</name>
</gene>
<feature type="binding site" evidence="8">
    <location>
        <position position="149"/>
    </location>
    <ligand>
        <name>ATP</name>
        <dbReference type="ChEBI" id="CHEBI:30616"/>
    </ligand>
</feature>
<dbReference type="EMBL" id="JACMYC010000008">
    <property type="protein sequence ID" value="MBC2961448.1"/>
    <property type="molecule type" value="Genomic_DNA"/>
</dbReference>
<comment type="caution">
    <text evidence="9">The sequence shown here is derived from an EMBL/GenBank/DDBJ whole genome shotgun (WGS) entry which is preliminary data.</text>
</comment>
<sequence length="521" mass="56044">MIRTFPNRYLTHVGTAYGGGAVGHRRTLEEVSVAPSPVPGPTVRLGHRFADELPELAVPWQAAEAPEPRLLALDEELAAELGLDTDWLRGPDGLGLLTGTVVPEGARTVAQAYSGHQFGGFSPRLGDGRALLLGELSGPDGDLRDLHLKGSGRTPFARGGDGLAAVGPMLREHVVSTAMHALGIPTTRSLAVVATGRKVQRETVLPGAVLARVASSHLRVGTVQYTRATGELDLLRRLADHAIDRHHPAARDDEAPYLGLLRSVVDVQARLVAQWMAVGFVHGVMNTDNMTLSGETIDYGPCAFMEAFDPTTVFSSIDEGGRYAYGNQPVVAEWNLARLAEALLPLLDESEERAIEIATEALGGFRTAYSAAFTDAMRRKTGLPPGLADDVLVPLVDELFPILRSGHVDWTTFFRALSSAARGDAEPVRGMVLDLRPLDDWLERWRALGPDADAMDRVNPVYVPRNHLVEEALDAATAGDLGPVERLVDVLRAPYDERPGLEAYAAPAPPDFGSYTTYCGT</sequence>
<keyword evidence="10" id="KW-1185">Reference proteome</keyword>
<proteinExistence type="inferred from homology"/>
<protein>
    <recommendedName>
        <fullName evidence="8">Protein nucleotidyltransferase YdiU</fullName>
        <ecNumber evidence="8">2.7.7.-</ecNumber>
    </recommendedName>
    <alternativeName>
        <fullName evidence="8">Protein adenylyltransferase YdiU</fullName>
        <ecNumber evidence="8">2.7.7.108</ecNumber>
    </alternativeName>
    <alternativeName>
        <fullName evidence="8">Protein uridylyltransferase YdiU</fullName>
        <ecNumber evidence="8">2.7.7.-</ecNumber>
    </alternativeName>
</protein>
<keyword evidence="4 8" id="KW-0479">Metal-binding</keyword>
<keyword evidence="8" id="KW-0464">Manganese</keyword>
<dbReference type="NCBIfam" id="NF000658">
    <property type="entry name" value="PRK00029.1"/>
    <property type="match status" value="1"/>
</dbReference>
<feature type="binding site" evidence="8">
    <location>
        <position position="129"/>
    </location>
    <ligand>
        <name>ATP</name>
        <dbReference type="ChEBI" id="CHEBI:30616"/>
    </ligand>
</feature>
<evidence type="ECO:0000256" key="6">
    <source>
        <dbReference type="ARBA" id="ARBA00022840"/>
    </source>
</evidence>
<evidence type="ECO:0000256" key="1">
    <source>
        <dbReference type="ARBA" id="ARBA00009747"/>
    </source>
</evidence>
<reference evidence="9 10" key="1">
    <citation type="submission" date="2020-08" db="EMBL/GenBank/DDBJ databases">
        <title>novel species in genus Nocardioides.</title>
        <authorList>
            <person name="Zhang G."/>
        </authorList>
    </citation>
    <scope>NUCLEOTIDE SEQUENCE [LARGE SCALE GENOMIC DNA]</scope>
    <source>
        <strain evidence="9 10">SC8A-24</strain>
    </source>
</reference>
<evidence type="ECO:0000256" key="7">
    <source>
        <dbReference type="ARBA" id="ARBA00022842"/>
    </source>
</evidence>
<name>A0ABR6UBC5_9ACTN</name>
<keyword evidence="5 8" id="KW-0547">Nucleotide-binding</keyword>
<dbReference type="PANTHER" id="PTHR32057">
    <property type="entry name" value="PROTEIN ADENYLYLTRANSFERASE SELO, MITOCHONDRIAL"/>
    <property type="match status" value="1"/>
</dbReference>
<keyword evidence="3 8" id="KW-0548">Nucleotidyltransferase</keyword>
<feature type="active site" description="Proton acceptor" evidence="8">
    <location>
        <position position="288"/>
    </location>
</feature>
<dbReference type="Proteomes" id="UP000604001">
    <property type="component" value="Unassembled WGS sequence"/>
</dbReference>
<dbReference type="Pfam" id="PF02696">
    <property type="entry name" value="SelO"/>
    <property type="match status" value="1"/>
</dbReference>
<evidence type="ECO:0000256" key="8">
    <source>
        <dbReference type="HAMAP-Rule" id="MF_00692"/>
    </source>
</evidence>
<comment type="cofactor">
    <cofactor evidence="8">
        <name>Mg(2+)</name>
        <dbReference type="ChEBI" id="CHEBI:18420"/>
    </cofactor>
    <cofactor evidence="8">
        <name>Mn(2+)</name>
        <dbReference type="ChEBI" id="CHEBI:29035"/>
    </cofactor>
</comment>
<dbReference type="PANTHER" id="PTHR32057:SF14">
    <property type="entry name" value="PROTEIN ADENYLYLTRANSFERASE SELO, MITOCHONDRIAL"/>
    <property type="match status" value="1"/>
</dbReference>
<comment type="catalytic activity">
    <reaction evidence="8">
        <text>L-seryl-[protein] + UTP = O-(5'-uridylyl)-L-seryl-[protein] + diphosphate</text>
        <dbReference type="Rhea" id="RHEA:64604"/>
        <dbReference type="Rhea" id="RHEA-COMP:9863"/>
        <dbReference type="Rhea" id="RHEA-COMP:16635"/>
        <dbReference type="ChEBI" id="CHEBI:29999"/>
        <dbReference type="ChEBI" id="CHEBI:33019"/>
        <dbReference type="ChEBI" id="CHEBI:46398"/>
        <dbReference type="ChEBI" id="CHEBI:156051"/>
    </reaction>
</comment>
<evidence type="ECO:0000313" key="10">
    <source>
        <dbReference type="Proteomes" id="UP000604001"/>
    </source>
</evidence>
<evidence type="ECO:0000256" key="3">
    <source>
        <dbReference type="ARBA" id="ARBA00022695"/>
    </source>
</evidence>
<feature type="binding site" evidence="8">
    <location>
        <position position="298"/>
    </location>
    <ligand>
        <name>Mg(2+)</name>
        <dbReference type="ChEBI" id="CHEBI:18420"/>
    </ligand>
</feature>
<keyword evidence="2 8" id="KW-0808">Transferase</keyword>
<comment type="catalytic activity">
    <reaction evidence="8">
        <text>L-tyrosyl-[protein] + UTP = O-(5'-uridylyl)-L-tyrosyl-[protein] + diphosphate</text>
        <dbReference type="Rhea" id="RHEA:83887"/>
        <dbReference type="Rhea" id="RHEA-COMP:10136"/>
        <dbReference type="Rhea" id="RHEA-COMP:20238"/>
        <dbReference type="ChEBI" id="CHEBI:33019"/>
        <dbReference type="ChEBI" id="CHEBI:46398"/>
        <dbReference type="ChEBI" id="CHEBI:46858"/>
        <dbReference type="ChEBI" id="CHEBI:90602"/>
    </reaction>
</comment>
<feature type="binding site" evidence="8">
    <location>
        <position position="219"/>
    </location>
    <ligand>
        <name>ATP</name>
        <dbReference type="ChEBI" id="CHEBI:30616"/>
    </ligand>
</feature>
<comment type="catalytic activity">
    <reaction evidence="8">
        <text>L-threonyl-[protein] + ATP = 3-O-(5'-adenylyl)-L-threonyl-[protein] + diphosphate</text>
        <dbReference type="Rhea" id="RHEA:54292"/>
        <dbReference type="Rhea" id="RHEA-COMP:11060"/>
        <dbReference type="Rhea" id="RHEA-COMP:13847"/>
        <dbReference type="ChEBI" id="CHEBI:30013"/>
        <dbReference type="ChEBI" id="CHEBI:30616"/>
        <dbReference type="ChEBI" id="CHEBI:33019"/>
        <dbReference type="ChEBI" id="CHEBI:138113"/>
        <dbReference type="EC" id="2.7.7.108"/>
    </reaction>
</comment>
<feature type="binding site" evidence="8">
    <location>
        <position position="289"/>
    </location>
    <ligand>
        <name>Mg(2+)</name>
        <dbReference type="ChEBI" id="CHEBI:18420"/>
    </ligand>
</feature>
<dbReference type="HAMAP" id="MF_00692">
    <property type="entry name" value="SelO"/>
    <property type="match status" value="1"/>
</dbReference>
<comment type="similarity">
    <text evidence="1 8">Belongs to the SELO family.</text>
</comment>
<feature type="binding site" evidence="8">
    <location>
        <position position="161"/>
    </location>
    <ligand>
        <name>ATP</name>
        <dbReference type="ChEBI" id="CHEBI:30616"/>
    </ligand>
</feature>
<feature type="binding site" evidence="8">
    <location>
        <position position="128"/>
    </location>
    <ligand>
        <name>ATP</name>
        <dbReference type="ChEBI" id="CHEBI:30616"/>
    </ligand>
</feature>
<keyword evidence="7 8" id="KW-0460">Magnesium</keyword>